<dbReference type="STRING" id="1123382.SAMN02745221_00171"/>
<keyword evidence="1" id="KW-0812">Transmembrane</keyword>
<keyword evidence="1" id="KW-1133">Transmembrane helix</keyword>
<evidence type="ECO:0000313" key="2">
    <source>
        <dbReference type="EMBL" id="SHG42412.1"/>
    </source>
</evidence>
<reference evidence="3" key="1">
    <citation type="submission" date="2016-11" db="EMBL/GenBank/DDBJ databases">
        <authorList>
            <person name="Varghese N."/>
            <person name="Submissions S."/>
        </authorList>
    </citation>
    <scope>NUCLEOTIDE SEQUENCE [LARGE SCALE GENOMIC DNA]</scope>
    <source>
        <strain evidence="3">DSM 11003</strain>
    </source>
</reference>
<organism evidence="2 3">
    <name type="scientific">Thermosyntropha lipolytica DSM 11003</name>
    <dbReference type="NCBI Taxonomy" id="1123382"/>
    <lineage>
        <taxon>Bacteria</taxon>
        <taxon>Bacillati</taxon>
        <taxon>Bacillota</taxon>
        <taxon>Clostridia</taxon>
        <taxon>Eubacteriales</taxon>
        <taxon>Syntrophomonadaceae</taxon>
        <taxon>Thermosyntropha</taxon>
    </lineage>
</organism>
<dbReference type="RefSeq" id="WP_073089006.1">
    <property type="nucleotide sequence ID" value="NZ_FQWY01000003.1"/>
</dbReference>
<protein>
    <recommendedName>
        <fullName evidence="4">DUF916 domain-containing protein</fullName>
    </recommendedName>
</protein>
<keyword evidence="1" id="KW-0472">Membrane</keyword>
<dbReference type="AlphaFoldDB" id="A0A1M5JP98"/>
<evidence type="ECO:0000256" key="1">
    <source>
        <dbReference type="SAM" id="Phobius"/>
    </source>
</evidence>
<evidence type="ECO:0008006" key="4">
    <source>
        <dbReference type="Google" id="ProtNLM"/>
    </source>
</evidence>
<accession>A0A1M5JP98</accession>
<dbReference type="Proteomes" id="UP000242329">
    <property type="component" value="Unassembled WGS sequence"/>
</dbReference>
<proteinExistence type="predicted"/>
<name>A0A1M5JP98_9FIRM</name>
<keyword evidence="3" id="KW-1185">Reference proteome</keyword>
<sequence>MKNYRHPAIVVINLAVLFLLLLPAKAVELNGVSLGPTIVDKTVRPGDFFEQEFEVKNNGSEEMKLEVYIQDYRIQGNKWEEVKNPDIRWSPMKWATIISAPEKVGPGEKGRVKIRFDIPENAEQGEHVTYFSAKFIPVLDPQDKQTTGISVASEIRALVYIKVTDLLGNLDLRPGWHIDKAGTNFWHFSPPVFTVAVTNTGNVHLEVTGNIVIEDVWRSQKTEIAIPRFNVLPEQNKTMLVKWDEAPVVGYFKGKMLLTYDGENFIPSQFSFIVIPLLTLLGILLVAGGGILAIAFYIASLRRRLKEAEEKIKRGD</sequence>
<evidence type="ECO:0000313" key="3">
    <source>
        <dbReference type="Proteomes" id="UP000242329"/>
    </source>
</evidence>
<feature type="transmembrane region" description="Helical" evidence="1">
    <location>
        <begin position="273"/>
        <end position="299"/>
    </location>
</feature>
<dbReference type="EMBL" id="FQWY01000003">
    <property type="protein sequence ID" value="SHG42412.1"/>
    <property type="molecule type" value="Genomic_DNA"/>
</dbReference>
<gene>
    <name evidence="2" type="ORF">SAMN02745221_00171</name>
</gene>